<dbReference type="STRING" id="717646.M2MPM9"/>
<evidence type="ECO:0000256" key="2">
    <source>
        <dbReference type="ARBA" id="ARBA00007049"/>
    </source>
</evidence>
<evidence type="ECO:0000256" key="6">
    <source>
        <dbReference type="SAM" id="Phobius"/>
    </source>
</evidence>
<dbReference type="GO" id="GO:0030026">
    <property type="term" value="P:intracellular manganese ion homeostasis"/>
    <property type="evidence" value="ECO:0007669"/>
    <property type="project" value="InterPro"/>
</dbReference>
<comment type="subcellular location">
    <subcellularLocation>
        <location evidence="1">Endomembrane system</location>
        <topology evidence="1">Multi-pass membrane protein</topology>
    </subcellularLocation>
</comment>
<evidence type="ECO:0000256" key="5">
    <source>
        <dbReference type="ARBA" id="ARBA00023136"/>
    </source>
</evidence>
<keyword evidence="3 6" id="KW-0812">Transmembrane</keyword>
<gene>
    <name evidence="7" type="ORF">BAUCODRAFT_30991</name>
</gene>
<dbReference type="KEGG" id="bcom:BAUCODRAFT_30991"/>
<name>M2MPM9_BAUPA</name>
<keyword evidence="5 6" id="KW-0472">Membrane</keyword>
<keyword evidence="4 6" id="KW-1133">Transmembrane helix</keyword>
<dbReference type="InterPro" id="IPR008217">
    <property type="entry name" value="Ccc1_fam"/>
</dbReference>
<dbReference type="GeneID" id="19111362"/>
<dbReference type="Proteomes" id="UP000011761">
    <property type="component" value="Unassembled WGS sequence"/>
</dbReference>
<dbReference type="OMA" id="EADHYHT"/>
<keyword evidence="8" id="KW-1185">Reference proteome</keyword>
<dbReference type="GO" id="GO:0005384">
    <property type="term" value="F:manganese ion transmembrane transporter activity"/>
    <property type="evidence" value="ECO:0007669"/>
    <property type="project" value="InterPro"/>
</dbReference>
<comment type="similarity">
    <text evidence="2">Belongs to the CCC1 family.</text>
</comment>
<feature type="transmembrane region" description="Helical" evidence="6">
    <location>
        <begin position="85"/>
        <end position="110"/>
    </location>
</feature>
<dbReference type="Pfam" id="PF01988">
    <property type="entry name" value="VIT1"/>
    <property type="match status" value="1"/>
</dbReference>
<proteinExistence type="inferred from homology"/>
<reference evidence="7 8" key="1">
    <citation type="journal article" date="2012" name="PLoS Pathog.">
        <title>Diverse lifestyles and strategies of plant pathogenesis encoded in the genomes of eighteen Dothideomycetes fungi.</title>
        <authorList>
            <person name="Ohm R.A."/>
            <person name="Feau N."/>
            <person name="Henrissat B."/>
            <person name="Schoch C.L."/>
            <person name="Horwitz B.A."/>
            <person name="Barry K.W."/>
            <person name="Condon B.J."/>
            <person name="Copeland A.C."/>
            <person name="Dhillon B."/>
            <person name="Glaser F."/>
            <person name="Hesse C.N."/>
            <person name="Kosti I."/>
            <person name="LaButti K."/>
            <person name="Lindquist E.A."/>
            <person name="Lucas S."/>
            <person name="Salamov A.A."/>
            <person name="Bradshaw R.E."/>
            <person name="Ciuffetti L."/>
            <person name="Hamelin R.C."/>
            <person name="Kema G.H.J."/>
            <person name="Lawrence C."/>
            <person name="Scott J.A."/>
            <person name="Spatafora J.W."/>
            <person name="Turgeon B.G."/>
            <person name="de Wit P.J.G.M."/>
            <person name="Zhong S."/>
            <person name="Goodwin S.B."/>
            <person name="Grigoriev I.V."/>
        </authorList>
    </citation>
    <scope>NUCLEOTIDE SEQUENCE [LARGE SCALE GENOMIC DNA]</scope>
    <source>
        <strain evidence="7 8">UAMH 10762</strain>
    </source>
</reference>
<dbReference type="OrthoDB" id="73465at2759"/>
<dbReference type="eggNOG" id="KOG4473">
    <property type="taxonomic scope" value="Eukaryota"/>
</dbReference>
<evidence type="ECO:0000313" key="7">
    <source>
        <dbReference type="EMBL" id="EMC98711.1"/>
    </source>
</evidence>
<evidence type="ECO:0000313" key="8">
    <source>
        <dbReference type="Proteomes" id="UP000011761"/>
    </source>
</evidence>
<protein>
    <submittedName>
        <fullName evidence="7">Uncharacterized protein</fullName>
    </submittedName>
</protein>
<sequence>MGLGAYLAAVTEKKHYEVEERRERQEVLEKPVAEEEEIYEIFEKYGISKADASGVVDGLKANEDMWVQFMMDFELKLQKPGLKMACVEGLVMGVSYLLGGLLPMIPYFAFKTVNHALFTSIGVTTFVLLTFGYVKAVATGCRSKDAVVSAAQTFLVGAAAAGVSFGIVRGINSAYHMKATGV</sequence>
<feature type="transmembrane region" description="Helical" evidence="6">
    <location>
        <begin position="116"/>
        <end position="134"/>
    </location>
</feature>
<dbReference type="RefSeq" id="XP_007673497.1">
    <property type="nucleotide sequence ID" value="XM_007675307.1"/>
</dbReference>
<evidence type="ECO:0000256" key="1">
    <source>
        <dbReference type="ARBA" id="ARBA00004127"/>
    </source>
</evidence>
<evidence type="ECO:0000256" key="4">
    <source>
        <dbReference type="ARBA" id="ARBA00022989"/>
    </source>
</evidence>
<dbReference type="AlphaFoldDB" id="M2MPM9"/>
<accession>M2MPM9</accession>
<evidence type="ECO:0000256" key="3">
    <source>
        <dbReference type="ARBA" id="ARBA00022692"/>
    </source>
</evidence>
<dbReference type="EMBL" id="KB445552">
    <property type="protein sequence ID" value="EMC98711.1"/>
    <property type="molecule type" value="Genomic_DNA"/>
</dbReference>
<dbReference type="PANTHER" id="PTHR31851">
    <property type="entry name" value="FE(2+)/MN(2+) TRANSPORTER PCL1"/>
    <property type="match status" value="1"/>
</dbReference>
<dbReference type="GO" id="GO:0012505">
    <property type="term" value="C:endomembrane system"/>
    <property type="evidence" value="ECO:0007669"/>
    <property type="project" value="UniProtKB-SubCell"/>
</dbReference>
<feature type="transmembrane region" description="Helical" evidence="6">
    <location>
        <begin position="146"/>
        <end position="168"/>
    </location>
</feature>
<dbReference type="HOGENOM" id="CLU_038957_0_2_1"/>
<organism evidence="7 8">
    <name type="scientific">Baudoinia panamericana (strain UAMH 10762)</name>
    <name type="common">Angels' share fungus</name>
    <name type="synonym">Baudoinia compniacensis (strain UAMH 10762)</name>
    <dbReference type="NCBI Taxonomy" id="717646"/>
    <lineage>
        <taxon>Eukaryota</taxon>
        <taxon>Fungi</taxon>
        <taxon>Dikarya</taxon>
        <taxon>Ascomycota</taxon>
        <taxon>Pezizomycotina</taxon>
        <taxon>Dothideomycetes</taxon>
        <taxon>Dothideomycetidae</taxon>
        <taxon>Mycosphaerellales</taxon>
        <taxon>Teratosphaeriaceae</taxon>
        <taxon>Baudoinia</taxon>
    </lineage>
</organism>